<dbReference type="EMBL" id="CZCU02000155">
    <property type="protein sequence ID" value="VXD23639.1"/>
    <property type="molecule type" value="Genomic_DNA"/>
</dbReference>
<name>A0A7Z9BYN3_9CYAN</name>
<comment type="caution">
    <text evidence="1">The sequence shown here is derived from an EMBL/GenBank/DDBJ whole genome shotgun (WGS) entry which is preliminary data.</text>
</comment>
<evidence type="ECO:0000313" key="1">
    <source>
        <dbReference type="EMBL" id="VXD23639.1"/>
    </source>
</evidence>
<dbReference type="OrthoDB" id="466821at2"/>
<evidence type="ECO:0000313" key="2">
    <source>
        <dbReference type="Proteomes" id="UP000184550"/>
    </source>
</evidence>
<dbReference type="Proteomes" id="UP000184550">
    <property type="component" value="Unassembled WGS sequence"/>
</dbReference>
<dbReference type="AlphaFoldDB" id="A0A7Z9BYN3"/>
<accession>A0A7Z9BYN3</accession>
<organism evidence="1 2">
    <name type="scientific">Planktothrix serta PCC 8927</name>
    <dbReference type="NCBI Taxonomy" id="671068"/>
    <lineage>
        <taxon>Bacteria</taxon>
        <taxon>Bacillati</taxon>
        <taxon>Cyanobacteriota</taxon>
        <taxon>Cyanophyceae</taxon>
        <taxon>Oscillatoriophycideae</taxon>
        <taxon>Oscillatoriales</taxon>
        <taxon>Microcoleaceae</taxon>
        <taxon>Planktothrix</taxon>
    </lineage>
</organism>
<dbReference type="RefSeq" id="WP_083625635.1">
    <property type="nucleotide sequence ID" value="NZ_LR734879.1"/>
</dbReference>
<proteinExistence type="predicted"/>
<gene>
    <name evidence="1" type="ORF">PL8927_780225</name>
</gene>
<sequence length="69" mass="7693">MSKTINISGLNPEQITQIQAIIEGFQAKNELDHLASSQVNMKNPDIIDTLTEKPIKVNGFLTREQIDQA</sequence>
<keyword evidence="2" id="KW-1185">Reference proteome</keyword>
<reference evidence="1" key="1">
    <citation type="submission" date="2019-10" db="EMBL/GenBank/DDBJ databases">
        <authorList>
            <consortium name="Genoscope - CEA"/>
            <person name="William W."/>
        </authorList>
    </citation>
    <scope>NUCLEOTIDE SEQUENCE [LARGE SCALE GENOMIC DNA]</scope>
    <source>
        <strain evidence="1">BBR_PRJEB10992</strain>
    </source>
</reference>
<protein>
    <submittedName>
        <fullName evidence="1">Uncharacterized protein</fullName>
    </submittedName>
</protein>